<reference evidence="5" key="4">
    <citation type="journal article" date="2019" name="J. Gen. Plant Pathol.">
        <title>The p27 open reading frame of tomato infectious chlorosis virus encodes a suppressor of RNA silencing.</title>
        <authorList>
            <person name="Mashiko T."/>
            <person name="Wang W.-Q."/>
            <person name="Hartono S."/>
            <person name="Suastica G."/>
            <person name="Neriya Y."/>
            <person name="Nishigawa H."/>
            <person name="Natsuaki T."/>
        </authorList>
    </citation>
    <scope>NUCLEOTIDE SEQUENCE</scope>
</reference>
<dbReference type="EMBL" id="EU625351">
    <property type="protein sequence ID" value="ACF42336.1"/>
    <property type="molecule type" value="Genomic_RNA"/>
</dbReference>
<organism evidence="1">
    <name type="scientific">Tomato infectious chlorosis virus</name>
    <dbReference type="NCBI Taxonomy" id="52135"/>
    <lineage>
        <taxon>Viruses</taxon>
        <taxon>Riboviria</taxon>
        <taxon>Orthornavirae</taxon>
        <taxon>Kitrinoviricota</taxon>
        <taxon>Alsuviricetes</taxon>
        <taxon>Martellivirales</taxon>
        <taxon>Closteroviridae</taxon>
        <taxon>Crinivirus</taxon>
        <taxon>Crinivirus contagichlorosis</taxon>
    </lineage>
</organism>
<dbReference type="Proteomes" id="UP000204277">
    <property type="component" value="Genome"/>
</dbReference>
<evidence type="ECO:0000313" key="5">
    <source>
        <dbReference type="EMBL" id="BBF90601.1"/>
    </source>
</evidence>
<keyword evidence="6" id="KW-1185">Reference proteome</keyword>
<sequence length="80" mass="9546">MDFEILIKEKSPEIFSVYVNYIINSYYNGLGPTSDLLDLINKNFLTFSSRECEIDSCIEDFDIKYYFRCLEYCKNGKLIW</sequence>
<evidence type="ECO:0000313" key="4">
    <source>
        <dbReference type="EMBL" id="ACS73878.1"/>
    </source>
</evidence>
<reference evidence="1" key="3">
    <citation type="journal article" date="2009" name="Plant Pathol.">
        <title>Serological and molecular detection of Tomato chlorosis virus and Tomato infectious chlorosis virus in tomato.</title>
        <authorList>
            <person name="Jacquemond M."/>
            <person name="Verdin E."/>
            <person name="Dalmon A."/>
            <person name="Guilbaud L."/>
            <person name="Gognalons P."/>
        </authorList>
    </citation>
    <scope>NUCLEOTIDE SEQUENCE</scope>
    <source>
        <strain evidence="1">Fr</strain>
    </source>
</reference>
<evidence type="ECO:0000313" key="3">
    <source>
        <dbReference type="EMBL" id="ACN87748.1"/>
    </source>
</evidence>
<evidence type="ECO:0000313" key="6">
    <source>
        <dbReference type="Proteomes" id="UP000204277"/>
    </source>
</evidence>
<accession>B4YNS7</accession>
<gene>
    <name evidence="4" type="primary">ORF5</name>
</gene>
<dbReference type="EMBL" id="FJ542306">
    <property type="protein sequence ID" value="ACN87748.1"/>
    <property type="molecule type" value="Genomic_RNA"/>
</dbReference>
<dbReference type="RefSeq" id="YP_003204959.1">
    <property type="nucleotide sequence ID" value="NC_013259.1"/>
</dbReference>
<reference evidence="2" key="1">
    <citation type="journal article" date="2009" name="Arch. Virol.">
        <title>The complete nucleotide sequence of the RNA2 of the crinivirus tomato infectious chlorosis virus: isolates from North America and Europe are essentially identical.</title>
        <authorList>
            <person name="Orilio A.F."/>
            <person name="Navas-Castillo J."/>
        </authorList>
    </citation>
    <scope>NUCLEOTIDE SEQUENCE</scope>
    <source>
        <strain evidence="3">TICV-CA4</strain>
        <strain evidence="2">TICV-SP5131</strain>
    </source>
</reference>
<evidence type="ECO:0000313" key="2">
    <source>
        <dbReference type="EMBL" id="ACN87740.1"/>
    </source>
</evidence>
<dbReference type="EMBL" id="FJ542305">
    <property type="protein sequence ID" value="ACN87740.1"/>
    <property type="molecule type" value="Genomic_RNA"/>
</dbReference>
<name>B4YNS7_9CLOS</name>
<proteinExistence type="predicted"/>
<dbReference type="EMBL" id="FJ815441">
    <property type="protein sequence ID" value="ACS73878.1"/>
    <property type="molecule type" value="Genomic_RNA"/>
</dbReference>
<reference evidence="4 6" key="2">
    <citation type="journal article" date="2009" name="Arch. Virol.">
        <title>The complete nucleotide sequence and genome organization of tomato infectious chlorosis virus: a distinct crinivirus most closely related to lettuce infectious yellows virus.</title>
        <authorList>
            <person name="Wintermantel W.M."/>
            <person name="Hladky L.L."/>
            <person name="Gulati-Sakhuja A."/>
            <person name="Li R."/>
            <person name="Liu H.Y."/>
            <person name="Tzanetakis I.E."/>
        </authorList>
    </citation>
    <scope>NUCLEOTIDE SEQUENCE [LARGE SCALE GENOMIC DNA]</scope>
    <source>
        <strain evidence="4">Orange County</strain>
    </source>
</reference>
<dbReference type="KEGG" id="vg:8451054"/>
<evidence type="ECO:0000313" key="1">
    <source>
        <dbReference type="EMBL" id="ACF42336.1"/>
    </source>
</evidence>
<dbReference type="EMBL" id="LC415907">
    <property type="protein sequence ID" value="BBF90601.1"/>
    <property type="molecule type" value="Genomic_RNA"/>
</dbReference>
<protein>
    <submittedName>
        <fullName evidence="4 5">p10</fullName>
    </submittedName>
    <submittedName>
        <fullName evidence="1">p9</fullName>
    </submittedName>
</protein>